<evidence type="ECO:0000313" key="3">
    <source>
        <dbReference type="EMBL" id="RUT71125.1"/>
    </source>
</evidence>
<keyword evidence="2" id="KW-1133">Transmembrane helix</keyword>
<dbReference type="OrthoDB" id="1113942at2"/>
<dbReference type="AlphaFoldDB" id="A0A434A9S5"/>
<evidence type="ECO:0000256" key="2">
    <source>
        <dbReference type="SAM" id="Phobius"/>
    </source>
</evidence>
<organism evidence="3 4">
    <name type="scientific">Flavobacterium cupreum</name>
    <dbReference type="NCBI Taxonomy" id="2133766"/>
    <lineage>
        <taxon>Bacteria</taxon>
        <taxon>Pseudomonadati</taxon>
        <taxon>Bacteroidota</taxon>
        <taxon>Flavobacteriia</taxon>
        <taxon>Flavobacteriales</taxon>
        <taxon>Flavobacteriaceae</taxon>
        <taxon>Flavobacterium</taxon>
    </lineage>
</organism>
<evidence type="ECO:0000313" key="4">
    <source>
        <dbReference type="Proteomes" id="UP000288102"/>
    </source>
</evidence>
<dbReference type="RefSeq" id="WP_127337904.1">
    <property type="nucleotide sequence ID" value="NZ_QWDM01000004.1"/>
</dbReference>
<dbReference type="EMBL" id="QWDM01000004">
    <property type="protein sequence ID" value="RUT71125.1"/>
    <property type="molecule type" value="Genomic_DNA"/>
</dbReference>
<keyword evidence="4" id="KW-1185">Reference proteome</keyword>
<gene>
    <name evidence="3" type="ORF">D0817_08300</name>
</gene>
<keyword evidence="2" id="KW-0812">Transmembrane</keyword>
<accession>A0A434A9S5</accession>
<name>A0A434A9S5_9FLAO</name>
<sequence>MENRTEIGKKIKDKLADLDKTPSELVWSKIETDLNKKRNKRILSWIFPGAIAIALIATLLYFYSDFQDKTQKTENQAKQETKPSTAKSNAVSDQKQNQGSNPKLQKSGSDVVTRIKKTKSVKLVKESSKLVTSTNE</sequence>
<evidence type="ECO:0000256" key="1">
    <source>
        <dbReference type="SAM" id="MobiDB-lite"/>
    </source>
</evidence>
<dbReference type="Proteomes" id="UP000288102">
    <property type="component" value="Unassembled WGS sequence"/>
</dbReference>
<feature type="compositionally biased region" description="Basic and acidic residues" evidence="1">
    <location>
        <begin position="72"/>
        <end position="81"/>
    </location>
</feature>
<feature type="region of interest" description="Disordered" evidence="1">
    <location>
        <begin position="72"/>
        <end position="113"/>
    </location>
</feature>
<comment type="caution">
    <text evidence="3">The sequence shown here is derived from an EMBL/GenBank/DDBJ whole genome shotgun (WGS) entry which is preliminary data.</text>
</comment>
<feature type="compositionally biased region" description="Polar residues" evidence="1">
    <location>
        <begin position="82"/>
        <end position="110"/>
    </location>
</feature>
<protein>
    <submittedName>
        <fullName evidence="3">Uncharacterized protein</fullName>
    </submittedName>
</protein>
<feature type="transmembrane region" description="Helical" evidence="2">
    <location>
        <begin position="42"/>
        <end position="63"/>
    </location>
</feature>
<reference evidence="4" key="1">
    <citation type="journal article" date="2019" name="Syst. Appl. Microbiol.">
        <title>Flavobacterium circumlabens sp. nov. and Flavobacterium cupreum sp. nov., two psychrotrophic species isolated from Antarctic environmental samples.</title>
        <authorList>
            <person name="Kralova S."/>
            <person name="Busse H.-J."/>
            <person name="Svec P."/>
            <person name="Maslanova I."/>
            <person name="Stankova E."/>
            <person name="Bartak M."/>
            <person name="Sedlacek I."/>
        </authorList>
    </citation>
    <scope>NUCLEOTIDE SEQUENCE [LARGE SCALE GENOMIC DNA]</scope>
    <source>
        <strain evidence="4">CCM 8825</strain>
    </source>
</reference>
<proteinExistence type="predicted"/>
<keyword evidence="2" id="KW-0472">Membrane</keyword>